<organism evidence="1 2">
    <name type="scientific">Peronosclerospora sorghi</name>
    <dbReference type="NCBI Taxonomy" id="230839"/>
    <lineage>
        <taxon>Eukaryota</taxon>
        <taxon>Sar</taxon>
        <taxon>Stramenopiles</taxon>
        <taxon>Oomycota</taxon>
        <taxon>Peronosporomycetes</taxon>
        <taxon>Peronosporales</taxon>
        <taxon>Peronosporaceae</taxon>
        <taxon>Peronosclerospora</taxon>
    </lineage>
</organism>
<keyword evidence="2" id="KW-1185">Reference proteome</keyword>
<dbReference type="Proteomes" id="UP001163321">
    <property type="component" value="Chromosome 1"/>
</dbReference>
<proteinExistence type="predicted"/>
<reference evidence="1 2" key="1">
    <citation type="journal article" date="2022" name="bioRxiv">
        <title>The genome of the oomycete Peronosclerospora sorghi, a cosmopolitan pathogen of maize and sorghum, is inflated with dispersed pseudogenes.</title>
        <authorList>
            <person name="Fletcher K."/>
            <person name="Martin F."/>
            <person name="Isakeit T."/>
            <person name="Cavanaugh K."/>
            <person name="Magill C."/>
            <person name="Michelmore R."/>
        </authorList>
    </citation>
    <scope>NUCLEOTIDE SEQUENCE [LARGE SCALE GENOMIC DNA]</scope>
    <source>
        <strain evidence="1">P6</strain>
    </source>
</reference>
<dbReference type="EMBL" id="CM047580">
    <property type="protein sequence ID" value="KAI9923288.1"/>
    <property type="molecule type" value="Genomic_DNA"/>
</dbReference>
<comment type="caution">
    <text evidence="1">The sequence shown here is derived from an EMBL/GenBank/DDBJ whole genome shotgun (WGS) entry which is preliminary data.</text>
</comment>
<gene>
    <name evidence="1" type="ORF">PsorP6_001071</name>
</gene>
<evidence type="ECO:0000313" key="1">
    <source>
        <dbReference type="EMBL" id="KAI9923288.1"/>
    </source>
</evidence>
<name>A0ACC0WWG9_9STRA</name>
<sequence>MDALYGLRENVRPTIVVETGDGVLHTSVHAGDAASDGNRRNEPDPDRRENPPIRITVRFQQSNNISDAESEHSTQSLIRRSREELERRDDQVNIFDEEEHADSPPVDCAPEEGKYSFTHRDITSTLTEPLDSEKDIILTQGHPDDLILQHILVTIIAFRHTQAKKA</sequence>
<protein>
    <submittedName>
        <fullName evidence="1">Uncharacterized protein</fullName>
    </submittedName>
</protein>
<evidence type="ECO:0000313" key="2">
    <source>
        <dbReference type="Proteomes" id="UP001163321"/>
    </source>
</evidence>
<accession>A0ACC0WWG9</accession>